<keyword evidence="3" id="KW-1185">Reference proteome</keyword>
<accession>A0A1J8Q539</accession>
<feature type="transmembrane region" description="Helical" evidence="1">
    <location>
        <begin position="61"/>
        <end position="83"/>
    </location>
</feature>
<comment type="caution">
    <text evidence="2">The sequence shown here is derived from an EMBL/GenBank/DDBJ whole genome shotgun (WGS) entry which is preliminary data.</text>
</comment>
<sequence length="189" mass="21018">MTFAAALRTQYYPGESHCIFCALPPQKVYDVLKKPPKLTIPYIGLLIIRIYAAWNSKLVLTFLLVFAMLCFATACTISATHLIPIKTPLTVPNPGDCLFVTAQSYPEYCVLLLYELVMSSFSIIMTLVPPITWVAVTNSPQIVMHSVLASRILFNLRASEGCSRTHQTLEDVTDIQFQGGQRSTLISEV</sequence>
<dbReference type="OrthoDB" id="2958007at2759"/>
<name>A0A1J8Q539_9AGAM</name>
<evidence type="ECO:0000256" key="1">
    <source>
        <dbReference type="SAM" id="Phobius"/>
    </source>
</evidence>
<evidence type="ECO:0000313" key="3">
    <source>
        <dbReference type="Proteomes" id="UP000183567"/>
    </source>
</evidence>
<keyword evidence="1" id="KW-1133">Transmembrane helix</keyword>
<feature type="transmembrane region" description="Helical" evidence="1">
    <location>
        <begin position="116"/>
        <end position="136"/>
    </location>
</feature>
<keyword evidence="1" id="KW-0472">Membrane</keyword>
<proteinExistence type="predicted"/>
<organism evidence="2 3">
    <name type="scientific">Rhizopogon vesiculosus</name>
    <dbReference type="NCBI Taxonomy" id="180088"/>
    <lineage>
        <taxon>Eukaryota</taxon>
        <taxon>Fungi</taxon>
        <taxon>Dikarya</taxon>
        <taxon>Basidiomycota</taxon>
        <taxon>Agaricomycotina</taxon>
        <taxon>Agaricomycetes</taxon>
        <taxon>Agaricomycetidae</taxon>
        <taxon>Boletales</taxon>
        <taxon>Suillineae</taxon>
        <taxon>Rhizopogonaceae</taxon>
        <taxon>Rhizopogon</taxon>
    </lineage>
</organism>
<dbReference type="AlphaFoldDB" id="A0A1J8Q539"/>
<reference evidence="2 3" key="1">
    <citation type="submission" date="2016-03" db="EMBL/GenBank/DDBJ databases">
        <title>Comparative genomics of the ectomycorrhizal sister species Rhizopogon vinicolor and Rhizopogon vesiculosus (Basidiomycota: Boletales) reveals a divergence of the mating type B locus.</title>
        <authorList>
            <person name="Mujic A.B."/>
            <person name="Kuo A."/>
            <person name="Tritt A."/>
            <person name="Lipzen A."/>
            <person name="Chen C."/>
            <person name="Johnson J."/>
            <person name="Sharma A."/>
            <person name="Barry K."/>
            <person name="Grigoriev I.V."/>
            <person name="Spatafora J.W."/>
        </authorList>
    </citation>
    <scope>NUCLEOTIDE SEQUENCE [LARGE SCALE GENOMIC DNA]</scope>
    <source>
        <strain evidence="2 3">AM-OR11-056</strain>
    </source>
</reference>
<protein>
    <submittedName>
        <fullName evidence="2">Uncharacterized protein</fullName>
    </submittedName>
</protein>
<keyword evidence="1" id="KW-0812">Transmembrane</keyword>
<dbReference type="EMBL" id="LVVM01002365">
    <property type="protein sequence ID" value="OJA16766.1"/>
    <property type="molecule type" value="Genomic_DNA"/>
</dbReference>
<dbReference type="Proteomes" id="UP000183567">
    <property type="component" value="Unassembled WGS sequence"/>
</dbReference>
<gene>
    <name evidence="2" type="ORF">AZE42_11706</name>
</gene>
<evidence type="ECO:0000313" key="2">
    <source>
        <dbReference type="EMBL" id="OJA16766.1"/>
    </source>
</evidence>